<evidence type="ECO:0000256" key="3">
    <source>
        <dbReference type="ARBA" id="ARBA00022519"/>
    </source>
</evidence>
<keyword evidence="6 8" id="KW-1133">Transmembrane helix</keyword>
<keyword evidence="5 8" id="KW-0812">Transmembrane</keyword>
<keyword evidence="2" id="KW-1003">Cell membrane</keyword>
<keyword evidence="7 8" id="KW-0472">Membrane</keyword>
<evidence type="ECO:0000313" key="11">
    <source>
        <dbReference type="EMBL" id="QBL14207.1"/>
    </source>
</evidence>
<accession>A0AAF1D1S8</accession>
<evidence type="ECO:0000259" key="10">
    <source>
        <dbReference type="Pfam" id="PF08019"/>
    </source>
</evidence>
<reference evidence="12 14" key="2">
    <citation type="submission" date="2019-08" db="EMBL/GenBank/DDBJ databases">
        <title>Rapid identification of Enteric Bacteria from Whole Genome Sequences (WGS) using Average Nucleotide Identity (ANI).</title>
        <authorList>
            <person name="Lane C."/>
        </authorList>
    </citation>
    <scope>NUCLEOTIDE SEQUENCE [LARGE SCALE GENOMIC DNA]</scope>
    <source>
        <strain evidence="12 14">2010D-8464</strain>
    </source>
</reference>
<proteinExistence type="predicted"/>
<organism evidence="11 13">
    <name type="scientific">Campylobacter volucris</name>
    <dbReference type="NCBI Taxonomy" id="1031542"/>
    <lineage>
        <taxon>Bacteria</taxon>
        <taxon>Pseudomonadati</taxon>
        <taxon>Campylobacterota</taxon>
        <taxon>Epsilonproteobacteria</taxon>
        <taxon>Campylobacterales</taxon>
        <taxon>Campylobacteraceae</taxon>
        <taxon>Campylobacter</taxon>
    </lineage>
</organism>
<dbReference type="RefSeq" id="WP_039664915.1">
    <property type="nucleotide sequence ID" value="NZ_CP037746.1"/>
</dbReference>
<evidence type="ECO:0000256" key="7">
    <source>
        <dbReference type="ARBA" id="ARBA00023136"/>
    </source>
</evidence>
<dbReference type="InterPro" id="IPR040423">
    <property type="entry name" value="PEA_transferase"/>
</dbReference>
<dbReference type="Proteomes" id="UP000321325">
    <property type="component" value="Unassembled WGS sequence"/>
</dbReference>
<feature type="transmembrane region" description="Helical" evidence="8">
    <location>
        <begin position="12"/>
        <end position="31"/>
    </location>
</feature>
<reference evidence="11 13" key="1">
    <citation type="submission" date="2019-02" db="EMBL/GenBank/DDBJ databases">
        <title>Use of ANI for Rapid Identification of Enteric Bacteria.</title>
        <authorList>
            <person name="Pruckler J."/>
            <person name="Lane C."/>
            <person name="Aubert R."/>
        </authorList>
    </citation>
    <scope>NUCLEOTIDE SEQUENCE [LARGE SCALE GENOMIC DNA]</scope>
    <source>
        <strain evidence="11 13">2014D-0083</strain>
    </source>
</reference>
<evidence type="ECO:0000256" key="5">
    <source>
        <dbReference type="ARBA" id="ARBA00022692"/>
    </source>
</evidence>
<keyword evidence="4 11" id="KW-0808">Transferase</keyword>
<keyword evidence="3" id="KW-0997">Cell inner membrane</keyword>
<dbReference type="GO" id="GO:0005886">
    <property type="term" value="C:plasma membrane"/>
    <property type="evidence" value="ECO:0007669"/>
    <property type="project" value="UniProtKB-SubCell"/>
</dbReference>
<evidence type="ECO:0000256" key="2">
    <source>
        <dbReference type="ARBA" id="ARBA00022475"/>
    </source>
</evidence>
<dbReference type="Pfam" id="PF08019">
    <property type="entry name" value="EptA_B_N"/>
    <property type="match status" value="1"/>
</dbReference>
<feature type="domain" description="Phosphoethanolamine transferase N-terminal" evidence="10">
    <location>
        <begin position="51"/>
        <end position="199"/>
    </location>
</feature>
<dbReference type="GO" id="GO:0016776">
    <property type="term" value="F:phosphotransferase activity, phosphate group as acceptor"/>
    <property type="evidence" value="ECO:0007669"/>
    <property type="project" value="TreeGrafter"/>
</dbReference>
<dbReference type="InterPro" id="IPR000917">
    <property type="entry name" value="Sulfatase_N"/>
</dbReference>
<dbReference type="SUPFAM" id="SSF53649">
    <property type="entry name" value="Alkaline phosphatase-like"/>
    <property type="match status" value="1"/>
</dbReference>
<comment type="subcellular location">
    <subcellularLocation>
        <location evidence="1">Cell inner membrane</location>
        <topology evidence="1">Multi-pass membrane protein</topology>
    </subcellularLocation>
</comment>
<keyword evidence="14" id="KW-1185">Reference proteome</keyword>
<feature type="domain" description="Sulfatase N-terminal" evidence="9">
    <location>
        <begin position="222"/>
        <end position="494"/>
    </location>
</feature>
<feature type="transmembrane region" description="Helical" evidence="8">
    <location>
        <begin position="111"/>
        <end position="133"/>
    </location>
</feature>
<evidence type="ECO:0000313" key="12">
    <source>
        <dbReference type="EMBL" id="TXK66550.1"/>
    </source>
</evidence>
<dbReference type="Pfam" id="PF00884">
    <property type="entry name" value="Sulfatase"/>
    <property type="match status" value="1"/>
</dbReference>
<evidence type="ECO:0000256" key="6">
    <source>
        <dbReference type="ARBA" id="ARBA00022989"/>
    </source>
</evidence>
<feature type="transmembrane region" description="Helical" evidence="8">
    <location>
        <begin position="70"/>
        <end position="91"/>
    </location>
</feature>
<dbReference type="NCBIfam" id="NF028537">
    <property type="entry name" value="P_eth_NH2_trans"/>
    <property type="match status" value="1"/>
</dbReference>
<dbReference type="AlphaFoldDB" id="A0AAF1D1S8"/>
<evidence type="ECO:0000256" key="1">
    <source>
        <dbReference type="ARBA" id="ARBA00004429"/>
    </source>
</evidence>
<dbReference type="InterPro" id="IPR058130">
    <property type="entry name" value="PEA_transf_C"/>
</dbReference>
<evidence type="ECO:0000256" key="8">
    <source>
        <dbReference type="SAM" id="Phobius"/>
    </source>
</evidence>
<evidence type="ECO:0000256" key="4">
    <source>
        <dbReference type="ARBA" id="ARBA00022679"/>
    </source>
</evidence>
<dbReference type="InterPro" id="IPR012549">
    <property type="entry name" value="EptA-like_N"/>
</dbReference>
<dbReference type="CDD" id="cd16017">
    <property type="entry name" value="LptA"/>
    <property type="match status" value="1"/>
</dbReference>
<evidence type="ECO:0000313" key="13">
    <source>
        <dbReference type="Proteomes" id="UP000293421"/>
    </source>
</evidence>
<dbReference type="Proteomes" id="UP000293421">
    <property type="component" value="Chromosome"/>
</dbReference>
<dbReference type="EMBL" id="CP037746">
    <property type="protein sequence ID" value="QBL14207.1"/>
    <property type="molecule type" value="Genomic_DNA"/>
</dbReference>
<name>A0AAF1D1S8_9BACT</name>
<protein>
    <submittedName>
        <fullName evidence="11">LipidA/FlgG phosphoethanolamine transferase</fullName>
    </submittedName>
</protein>
<feature type="transmembrane region" description="Helical" evidence="8">
    <location>
        <begin position="43"/>
        <end position="63"/>
    </location>
</feature>
<dbReference type="InterPro" id="IPR017850">
    <property type="entry name" value="Alkaline_phosphatase_core_sf"/>
</dbReference>
<dbReference type="PANTHER" id="PTHR30443:SF0">
    <property type="entry name" value="PHOSPHOETHANOLAMINE TRANSFERASE EPTA"/>
    <property type="match status" value="1"/>
</dbReference>
<evidence type="ECO:0000313" key="14">
    <source>
        <dbReference type="Proteomes" id="UP000321325"/>
    </source>
</evidence>
<dbReference type="GO" id="GO:0009244">
    <property type="term" value="P:lipopolysaccharide core region biosynthetic process"/>
    <property type="evidence" value="ECO:0007669"/>
    <property type="project" value="TreeGrafter"/>
</dbReference>
<gene>
    <name evidence="11" type="ORF">A9460_07760</name>
    <name evidence="12" type="ORF">FVD15_07630</name>
</gene>
<evidence type="ECO:0000259" key="9">
    <source>
        <dbReference type="Pfam" id="PF00884"/>
    </source>
</evidence>
<dbReference type="GeneID" id="66286756"/>
<dbReference type="EMBL" id="VRMB01000038">
    <property type="protein sequence ID" value="TXK66550.1"/>
    <property type="molecule type" value="Genomic_DNA"/>
</dbReference>
<feature type="transmembrane region" description="Helical" evidence="8">
    <location>
        <begin position="145"/>
        <end position="166"/>
    </location>
</feature>
<dbReference type="PANTHER" id="PTHR30443">
    <property type="entry name" value="INNER MEMBRANE PROTEIN"/>
    <property type="match status" value="1"/>
</dbReference>
<dbReference type="Gene3D" id="3.40.720.10">
    <property type="entry name" value="Alkaline Phosphatase, subunit A"/>
    <property type="match status" value="1"/>
</dbReference>
<sequence>MQFFNISWLKFVLLSAIYITSINLKLFSYIHENLHPASNDISIVLYIIIYFALLVGIFALLFLPYISKFLMIFFIGVSSISSYFMINYGVIIDHDMIRNAVQTDQKEVSDLLHFNIFIYVFFTFLLPTFLIIKTKINYYSFKKHLIVKFSTLVIALVIAFGLLGIFSKSIVPFLRTYNEVRVYNTPFYQIYSAIKYIKLEIIPKKELQKIALDATLEKDLNKTMILVIGETARANNYSLGGYTKNDTNFYTKNEPNLVYFSQVSSCGTATAKSLPCIFSRHKRASFDNSLYEENALDVLQRVGVQSIWLGNNSGGCKGNCDRISNKLISKDYDESLLELVKEALQDTSSSKIIVVHLQGSHGPAYFKRYPDKFKKFTPTCDTNELQTCSQEELANTYDNTLLYTDFIIKSLIDLLKQSPLQNASLLYVSDHGESLGENGIYLHGMPYFIAPKEQTHIPMIFWSKDENLSAKLKTQKDFVLSQDNIFSSLLGYFNVQTKEYEANYDLFSKSLKENPQ</sequence>